<keyword evidence="2" id="KW-0489">Methyltransferase</keyword>
<evidence type="ECO:0000259" key="1">
    <source>
        <dbReference type="Pfam" id="PF08241"/>
    </source>
</evidence>
<feature type="domain" description="Methyltransferase type 11" evidence="1">
    <location>
        <begin position="50"/>
        <end position="143"/>
    </location>
</feature>
<evidence type="ECO:0000313" key="2">
    <source>
        <dbReference type="EMBL" id="GHI27464.1"/>
    </source>
</evidence>
<proteinExistence type="predicted"/>
<accession>A0ABQ3PR23</accession>
<keyword evidence="2" id="KW-0808">Transferase</keyword>
<dbReference type="GO" id="GO:0032259">
    <property type="term" value="P:methylation"/>
    <property type="evidence" value="ECO:0007669"/>
    <property type="project" value="UniProtKB-KW"/>
</dbReference>
<dbReference type="InterPro" id="IPR029063">
    <property type="entry name" value="SAM-dependent_MTases_sf"/>
</dbReference>
<organism evidence="2 3">
    <name type="scientific">Streptomyces hydrogenans</name>
    <dbReference type="NCBI Taxonomy" id="1873719"/>
    <lineage>
        <taxon>Bacteria</taxon>
        <taxon>Bacillati</taxon>
        <taxon>Actinomycetota</taxon>
        <taxon>Actinomycetes</taxon>
        <taxon>Kitasatosporales</taxon>
        <taxon>Streptomycetaceae</taxon>
        <taxon>Streptomyces</taxon>
    </lineage>
</organism>
<dbReference type="Gene3D" id="3.40.50.150">
    <property type="entry name" value="Vaccinia Virus protein VP39"/>
    <property type="match status" value="1"/>
</dbReference>
<sequence length="225" mass="24250">MAQSVKPPPFRPHPFFARCYARLAGPALEKAGVAEHRERLLAGLTGEVIEIGAGNGLNFPHYPPEVTRLVAVEPEPNLRALARDRAATSPLPLEVHEARAERLPFPDASFDAAVACLTLCSIADPPAALAELHRVLRPGGQLRFFEHVQARTSGMRRLQRVLDATVWPRLMGGCHTGRDTLATLTAAGFTPTTVDRFDFPETRLPTPAGSHILGTAVRGDHAGAP</sequence>
<dbReference type="EMBL" id="BNDW01000117">
    <property type="protein sequence ID" value="GHI27464.1"/>
    <property type="molecule type" value="Genomic_DNA"/>
</dbReference>
<protein>
    <submittedName>
        <fullName evidence="2">Methyltransferase type 11</fullName>
    </submittedName>
</protein>
<dbReference type="CDD" id="cd02440">
    <property type="entry name" value="AdoMet_MTases"/>
    <property type="match status" value="1"/>
</dbReference>
<dbReference type="InterPro" id="IPR052356">
    <property type="entry name" value="Thiol_S-MT"/>
</dbReference>
<dbReference type="GO" id="GO:0008168">
    <property type="term" value="F:methyltransferase activity"/>
    <property type="evidence" value="ECO:0007669"/>
    <property type="project" value="UniProtKB-KW"/>
</dbReference>
<gene>
    <name evidence="2" type="ORF">Shyd_88350</name>
</gene>
<evidence type="ECO:0000313" key="3">
    <source>
        <dbReference type="Proteomes" id="UP001052739"/>
    </source>
</evidence>
<name>A0ABQ3PR23_9ACTN</name>
<dbReference type="SUPFAM" id="SSF53335">
    <property type="entry name" value="S-adenosyl-L-methionine-dependent methyltransferases"/>
    <property type="match status" value="1"/>
</dbReference>
<dbReference type="InterPro" id="IPR013216">
    <property type="entry name" value="Methyltransf_11"/>
</dbReference>
<comment type="caution">
    <text evidence="2">The sequence shown here is derived from an EMBL/GenBank/DDBJ whole genome shotgun (WGS) entry which is preliminary data.</text>
</comment>
<keyword evidence="3" id="KW-1185">Reference proteome</keyword>
<dbReference type="PANTHER" id="PTHR45036">
    <property type="entry name" value="METHYLTRANSFERASE LIKE 7B"/>
    <property type="match status" value="1"/>
</dbReference>
<reference evidence="2" key="1">
    <citation type="submission" date="2024-05" db="EMBL/GenBank/DDBJ databases">
        <title>Whole genome shotgun sequence of Streptomyces hydrogenans NBRC 13475.</title>
        <authorList>
            <person name="Komaki H."/>
            <person name="Tamura T."/>
        </authorList>
    </citation>
    <scope>NUCLEOTIDE SEQUENCE</scope>
    <source>
        <strain evidence="2">NBRC 13475</strain>
    </source>
</reference>
<dbReference type="RefSeq" id="WP_190221843.1">
    <property type="nucleotide sequence ID" value="NZ_BNBS01000005.1"/>
</dbReference>
<dbReference type="Pfam" id="PF08241">
    <property type="entry name" value="Methyltransf_11"/>
    <property type="match status" value="1"/>
</dbReference>
<dbReference type="PANTHER" id="PTHR45036:SF1">
    <property type="entry name" value="METHYLTRANSFERASE LIKE 7A"/>
    <property type="match status" value="1"/>
</dbReference>
<dbReference type="Proteomes" id="UP001052739">
    <property type="component" value="Unassembled WGS sequence"/>
</dbReference>